<evidence type="ECO:0000256" key="4">
    <source>
        <dbReference type="ARBA" id="ARBA00022618"/>
    </source>
</evidence>
<keyword evidence="7" id="KW-0159">Chromosome partition</keyword>
<dbReference type="GO" id="GO:0005524">
    <property type="term" value="F:ATP binding"/>
    <property type="evidence" value="ECO:0007669"/>
    <property type="project" value="UniProtKB-UniRule"/>
</dbReference>
<keyword evidence="9 15" id="KW-1133">Transmembrane helix</keyword>
<evidence type="ECO:0000256" key="5">
    <source>
        <dbReference type="ARBA" id="ARBA00022692"/>
    </source>
</evidence>
<organism evidence="17 18">
    <name type="scientific">Mesonia hippocampi</name>
    <dbReference type="NCBI Taxonomy" id="1628250"/>
    <lineage>
        <taxon>Bacteria</taxon>
        <taxon>Pseudomonadati</taxon>
        <taxon>Bacteroidota</taxon>
        <taxon>Flavobacteriia</taxon>
        <taxon>Flavobacteriales</taxon>
        <taxon>Flavobacteriaceae</taxon>
        <taxon>Mesonia</taxon>
    </lineage>
</organism>
<proteinExistence type="inferred from homology"/>
<keyword evidence="4" id="KW-0132">Cell division</keyword>
<feature type="transmembrane region" description="Helical" evidence="15">
    <location>
        <begin position="37"/>
        <end position="59"/>
    </location>
</feature>
<comment type="similarity">
    <text evidence="2">Belongs to the FtsK/SpoIIIE/SftA family.</text>
</comment>
<dbReference type="EMBL" id="JACIFO010000007">
    <property type="protein sequence ID" value="MBB4119530.1"/>
    <property type="molecule type" value="Genomic_DNA"/>
</dbReference>
<evidence type="ECO:0000256" key="14">
    <source>
        <dbReference type="SAM" id="MobiDB-lite"/>
    </source>
</evidence>
<evidence type="ECO:0000256" key="3">
    <source>
        <dbReference type="ARBA" id="ARBA00022475"/>
    </source>
</evidence>
<accession>A0A840ERD5</accession>
<gene>
    <name evidence="17" type="ORF">GGR32_001832</name>
</gene>
<keyword evidence="8 13" id="KW-0067">ATP-binding</keyword>
<evidence type="ECO:0000256" key="12">
    <source>
        <dbReference type="ARBA" id="ARBA00023306"/>
    </source>
</evidence>
<comment type="subcellular location">
    <subcellularLocation>
        <location evidence="1">Cell membrane</location>
        <topology evidence="1">Multi-pass membrane protein</topology>
    </subcellularLocation>
</comment>
<dbReference type="Proteomes" id="UP000553034">
    <property type="component" value="Unassembled WGS sequence"/>
</dbReference>
<dbReference type="GO" id="GO:0005886">
    <property type="term" value="C:plasma membrane"/>
    <property type="evidence" value="ECO:0007669"/>
    <property type="project" value="UniProtKB-SubCell"/>
</dbReference>
<evidence type="ECO:0000313" key="17">
    <source>
        <dbReference type="EMBL" id="MBB4119530.1"/>
    </source>
</evidence>
<evidence type="ECO:0000256" key="11">
    <source>
        <dbReference type="ARBA" id="ARBA00023136"/>
    </source>
</evidence>
<keyword evidence="6 13" id="KW-0547">Nucleotide-binding</keyword>
<dbReference type="InterPro" id="IPR050206">
    <property type="entry name" value="FtsK/SpoIIIE/SftA"/>
</dbReference>
<evidence type="ECO:0000256" key="8">
    <source>
        <dbReference type="ARBA" id="ARBA00022840"/>
    </source>
</evidence>
<dbReference type="GO" id="GO:0051301">
    <property type="term" value="P:cell division"/>
    <property type="evidence" value="ECO:0007669"/>
    <property type="project" value="UniProtKB-KW"/>
</dbReference>
<dbReference type="InterPro" id="IPR025199">
    <property type="entry name" value="FtsK_4TM"/>
</dbReference>
<dbReference type="Pfam" id="PF01580">
    <property type="entry name" value="FtsK_SpoIIIE"/>
    <property type="match status" value="1"/>
</dbReference>
<protein>
    <submittedName>
        <fullName evidence="17">S-DNA-T family DNA segregation ATPase FtsK/SpoIIIE</fullName>
    </submittedName>
</protein>
<dbReference type="GO" id="GO:0003677">
    <property type="term" value="F:DNA binding"/>
    <property type="evidence" value="ECO:0007669"/>
    <property type="project" value="UniProtKB-KW"/>
</dbReference>
<reference evidence="17 18" key="1">
    <citation type="submission" date="2020-08" db="EMBL/GenBank/DDBJ databases">
        <title>Genomic Encyclopedia of Type Strains, Phase IV (KMG-IV): sequencing the most valuable type-strain genomes for metagenomic binning, comparative biology and taxonomic classification.</title>
        <authorList>
            <person name="Goeker M."/>
        </authorList>
    </citation>
    <scope>NUCLEOTIDE SEQUENCE [LARGE SCALE GENOMIC DNA]</scope>
    <source>
        <strain evidence="17 18">DSM 29568</strain>
    </source>
</reference>
<dbReference type="Pfam" id="PF09397">
    <property type="entry name" value="FtsK_gamma"/>
    <property type="match status" value="1"/>
</dbReference>
<keyword evidence="18" id="KW-1185">Reference proteome</keyword>
<dbReference type="InterPro" id="IPR036390">
    <property type="entry name" value="WH_DNA-bd_sf"/>
</dbReference>
<dbReference type="InterPro" id="IPR018541">
    <property type="entry name" value="Ftsk_gamma"/>
</dbReference>
<keyword evidence="3" id="KW-1003">Cell membrane</keyword>
<feature type="domain" description="FtsK" evidence="16">
    <location>
        <begin position="461"/>
        <end position="665"/>
    </location>
</feature>
<keyword evidence="11 15" id="KW-0472">Membrane</keyword>
<dbReference type="InterPro" id="IPR036388">
    <property type="entry name" value="WH-like_DNA-bd_sf"/>
</dbReference>
<dbReference type="SUPFAM" id="SSF46785">
    <property type="entry name" value="Winged helix' DNA-binding domain"/>
    <property type="match status" value="1"/>
</dbReference>
<dbReference type="Pfam" id="PF17854">
    <property type="entry name" value="FtsK_alpha"/>
    <property type="match status" value="1"/>
</dbReference>
<feature type="binding site" evidence="13">
    <location>
        <begin position="478"/>
        <end position="485"/>
    </location>
    <ligand>
        <name>ATP</name>
        <dbReference type="ChEBI" id="CHEBI:30616"/>
    </ligand>
</feature>
<evidence type="ECO:0000256" key="1">
    <source>
        <dbReference type="ARBA" id="ARBA00004651"/>
    </source>
</evidence>
<feature type="region of interest" description="Disordered" evidence="14">
    <location>
        <begin position="1"/>
        <end position="21"/>
    </location>
</feature>
<feature type="transmembrane region" description="Helical" evidence="15">
    <location>
        <begin position="128"/>
        <end position="148"/>
    </location>
</feature>
<dbReference type="Gene3D" id="3.40.50.300">
    <property type="entry name" value="P-loop containing nucleotide triphosphate hydrolases"/>
    <property type="match status" value="1"/>
</dbReference>
<sequence>MHTNPSSLMAQKKKKTTTTTKTKSLRERFSLSKKQRVILGLFLLFLGLAMLLAFVSFLLDWKSDQSIVGHIENRDLEAKNWFSKFGVEISHFFVYQGFGVASFYLAVLTFLTGFYLFLGISLQKLKSFWFWGTSMMLWLSVVFGFLGEENPILGGVVGYEMNDFLQDYLGFAGTLFLLLFLVIVYMIIRLNVTPDKLGNYIKRTKKEIKTDLNTVSTTTNAESENVQTSEKPTEEELIAEFLNVKEEEKPQEEITLNAKESTFSEEQKIFPTSEKIIIKNDDDVTDVAMEVETVKEEEEAPETLSEKLVKDFGEFDPTLELSNYRFPTIDLLKDYTEGGSITIDQKELEENKDNIVNTLKNYKIDIAQIKATVGPTVTLYEIVPAAGIRISKIKNLEDDIALSLSALGIRIIAPIPGKGTIGIEVPNKKANIVSMRSVVASSKFQKAEMELPIAMGKTISNETYVIDLAKMPHLLMAGATGQGKSVGLNAILTSLLYAKHPAEVKFVLVDPKKVELTLFNKIERHYLAKLPDAEEAIITDNTKVINTLNSLCIEMDQRYDLLKNAMVRNIKEYNQKFKARKLNPEEGHRFLPYIVLVVDEFADLIMTAGKEVETPIARLAQLARAIGIHLIIATQRPSVNVITGMIKANFPARIAFRVTSKIDSRTILDAGGAEQLIGRGDMLYTQGNNLTRLQCAFVDTPEVEKITEYIGSQKAYPDALLLPEYVGEESGTGVDIDISERDKLFKDAAEIIVTAQQGSASLLQRKLKLGYNRAGRIIDQLEAAGIVGPFEGSKARQVLVPDLIALEELLNNE</sequence>
<dbReference type="PANTHER" id="PTHR22683">
    <property type="entry name" value="SPORULATION PROTEIN RELATED"/>
    <property type="match status" value="1"/>
</dbReference>
<evidence type="ECO:0000259" key="16">
    <source>
        <dbReference type="PROSITE" id="PS50901"/>
    </source>
</evidence>
<keyword evidence="5 15" id="KW-0812">Transmembrane</keyword>
<feature type="transmembrane region" description="Helical" evidence="15">
    <location>
        <begin position="92"/>
        <end position="116"/>
    </location>
</feature>
<evidence type="ECO:0000256" key="7">
    <source>
        <dbReference type="ARBA" id="ARBA00022829"/>
    </source>
</evidence>
<dbReference type="PROSITE" id="PS50901">
    <property type="entry name" value="FTSK"/>
    <property type="match status" value="1"/>
</dbReference>
<dbReference type="GO" id="GO:0007059">
    <property type="term" value="P:chromosome segregation"/>
    <property type="evidence" value="ECO:0007669"/>
    <property type="project" value="UniProtKB-KW"/>
</dbReference>
<evidence type="ECO:0000256" key="6">
    <source>
        <dbReference type="ARBA" id="ARBA00022741"/>
    </source>
</evidence>
<dbReference type="InterPro" id="IPR041027">
    <property type="entry name" value="FtsK_alpha"/>
</dbReference>
<feature type="transmembrane region" description="Helical" evidence="15">
    <location>
        <begin position="168"/>
        <end position="188"/>
    </location>
</feature>
<dbReference type="InterPro" id="IPR027417">
    <property type="entry name" value="P-loop_NTPase"/>
</dbReference>
<evidence type="ECO:0000313" key="18">
    <source>
        <dbReference type="Proteomes" id="UP000553034"/>
    </source>
</evidence>
<evidence type="ECO:0000256" key="15">
    <source>
        <dbReference type="SAM" id="Phobius"/>
    </source>
</evidence>
<dbReference type="Pfam" id="PF13491">
    <property type="entry name" value="FtsK_4TM"/>
    <property type="match status" value="1"/>
</dbReference>
<dbReference type="Gene3D" id="3.30.980.40">
    <property type="match status" value="1"/>
</dbReference>
<comment type="caution">
    <text evidence="17">The sequence shown here is derived from an EMBL/GenBank/DDBJ whole genome shotgun (WGS) entry which is preliminary data.</text>
</comment>
<dbReference type="Gene3D" id="1.10.10.10">
    <property type="entry name" value="Winged helix-like DNA-binding domain superfamily/Winged helix DNA-binding domain"/>
    <property type="match status" value="1"/>
</dbReference>
<dbReference type="PANTHER" id="PTHR22683:SF41">
    <property type="entry name" value="DNA TRANSLOCASE FTSK"/>
    <property type="match status" value="1"/>
</dbReference>
<dbReference type="SUPFAM" id="SSF52540">
    <property type="entry name" value="P-loop containing nucleoside triphosphate hydrolases"/>
    <property type="match status" value="1"/>
</dbReference>
<dbReference type="AlphaFoldDB" id="A0A840ERD5"/>
<keyword evidence="12" id="KW-0131">Cell cycle</keyword>
<name>A0A840ERD5_9FLAO</name>
<dbReference type="InterPro" id="IPR002543">
    <property type="entry name" value="FtsK_dom"/>
</dbReference>
<keyword evidence="10" id="KW-0238">DNA-binding</keyword>
<evidence type="ECO:0000256" key="2">
    <source>
        <dbReference type="ARBA" id="ARBA00006474"/>
    </source>
</evidence>
<dbReference type="SMART" id="SM00843">
    <property type="entry name" value="Ftsk_gamma"/>
    <property type="match status" value="1"/>
</dbReference>
<evidence type="ECO:0000256" key="13">
    <source>
        <dbReference type="PROSITE-ProRule" id="PRU00289"/>
    </source>
</evidence>
<evidence type="ECO:0000256" key="9">
    <source>
        <dbReference type="ARBA" id="ARBA00022989"/>
    </source>
</evidence>
<evidence type="ECO:0000256" key="10">
    <source>
        <dbReference type="ARBA" id="ARBA00023125"/>
    </source>
</evidence>